<gene>
    <name evidence="5" type="ORF">CFH80_00470</name>
</gene>
<evidence type="ECO:0000259" key="4">
    <source>
        <dbReference type="PROSITE" id="PS50887"/>
    </source>
</evidence>
<protein>
    <recommendedName>
        <fullName evidence="1">diguanylate cyclase</fullName>
        <ecNumber evidence="1">2.7.7.65</ecNumber>
    </recommendedName>
</protein>
<evidence type="ECO:0000313" key="5">
    <source>
        <dbReference type="EMBL" id="DAB37272.1"/>
    </source>
</evidence>
<dbReference type="Gene3D" id="3.30.70.270">
    <property type="match status" value="1"/>
</dbReference>
<dbReference type="InterPro" id="IPR043128">
    <property type="entry name" value="Rev_trsase/Diguanyl_cyclase"/>
</dbReference>
<dbReference type="CDD" id="cd01949">
    <property type="entry name" value="GGDEF"/>
    <property type="match status" value="1"/>
</dbReference>
<dbReference type="PANTHER" id="PTHR45138">
    <property type="entry name" value="REGULATORY COMPONENTS OF SENSORY TRANSDUCTION SYSTEM"/>
    <property type="match status" value="1"/>
</dbReference>
<dbReference type="NCBIfam" id="TIGR00254">
    <property type="entry name" value="GGDEF"/>
    <property type="match status" value="1"/>
</dbReference>
<feature type="transmembrane region" description="Helical" evidence="3">
    <location>
        <begin position="21"/>
        <end position="41"/>
    </location>
</feature>
<keyword evidence="3" id="KW-0472">Membrane</keyword>
<name>A0A2D3W7E8_9BACT</name>
<dbReference type="InterPro" id="IPR029787">
    <property type="entry name" value="Nucleotide_cyclase"/>
</dbReference>
<dbReference type="InterPro" id="IPR000160">
    <property type="entry name" value="GGDEF_dom"/>
</dbReference>
<dbReference type="EC" id="2.7.7.65" evidence="1"/>
<organism evidence="5 6">
    <name type="scientific">Sulfurospirillum cavolei</name>
    <dbReference type="NCBI Taxonomy" id="366522"/>
    <lineage>
        <taxon>Bacteria</taxon>
        <taxon>Pseudomonadati</taxon>
        <taxon>Campylobacterota</taxon>
        <taxon>Epsilonproteobacteria</taxon>
        <taxon>Campylobacterales</taxon>
        <taxon>Sulfurospirillaceae</taxon>
        <taxon>Sulfurospirillum</taxon>
    </lineage>
</organism>
<dbReference type="AlphaFoldDB" id="A0A2D3W7E8"/>
<dbReference type="GO" id="GO:0052621">
    <property type="term" value="F:diguanylate cyclase activity"/>
    <property type="evidence" value="ECO:0007669"/>
    <property type="project" value="UniProtKB-EC"/>
</dbReference>
<feature type="non-terminal residue" evidence="5">
    <location>
        <position position="1"/>
    </location>
</feature>
<evidence type="ECO:0000313" key="6">
    <source>
        <dbReference type="Proteomes" id="UP000231638"/>
    </source>
</evidence>
<accession>A0A2D3W7E8</accession>
<sequence>FTIGLASEDELQALKEARTNFFVSIGIALILFVLALHFTLLKHLKEYKSLSQVLIDFYEDRLDIKEVGTTIKHTTKERSTPEVKKIAEALFNMSRKVAETQDALEHLSSIDQLTALWNRRKLEEFLDQKLKESERGSFFSVLMIDIDRFKTINDTCGHEVGDHVLEVTAQLMRQSVRASDILGRWGGEEFLLILPQTDTQGACVIAEQMRTNVKHHTFDHYANTVTMSLGVATYRSGDTPNAILKRADTALYRAKNNGRDRVEHED</sequence>
<dbReference type="Pfam" id="PF00990">
    <property type="entry name" value="GGDEF"/>
    <property type="match status" value="1"/>
</dbReference>
<evidence type="ECO:0000256" key="1">
    <source>
        <dbReference type="ARBA" id="ARBA00012528"/>
    </source>
</evidence>
<keyword evidence="3" id="KW-0812">Transmembrane</keyword>
<dbReference type="SUPFAM" id="SSF55073">
    <property type="entry name" value="Nucleotide cyclase"/>
    <property type="match status" value="1"/>
</dbReference>
<evidence type="ECO:0000256" key="2">
    <source>
        <dbReference type="ARBA" id="ARBA00034247"/>
    </source>
</evidence>
<feature type="domain" description="GGDEF" evidence="4">
    <location>
        <begin position="137"/>
        <end position="266"/>
    </location>
</feature>
<evidence type="ECO:0000256" key="3">
    <source>
        <dbReference type="SAM" id="Phobius"/>
    </source>
</evidence>
<comment type="caution">
    <text evidence="5">The sequence shown here is derived from an EMBL/GenBank/DDBJ whole genome shotgun (WGS) entry which is preliminary data.</text>
</comment>
<dbReference type="InterPro" id="IPR050469">
    <property type="entry name" value="Diguanylate_Cyclase"/>
</dbReference>
<reference evidence="5 6" key="1">
    <citation type="journal article" date="2017" name="Front. Microbiol.">
        <title>Comparative Genomic Analysis of the Class Epsilonproteobacteria and Proposed Reclassification to Epsilonbacteraeota (phyl. nov.).</title>
        <authorList>
            <person name="Waite D.W."/>
            <person name="Vanwonterghem I."/>
            <person name="Rinke C."/>
            <person name="Parks D.H."/>
            <person name="Zhang Y."/>
            <person name="Takai K."/>
            <person name="Sievert S.M."/>
            <person name="Simon J."/>
            <person name="Campbell B.J."/>
            <person name="Hanson T.E."/>
            <person name="Woyke T."/>
            <person name="Klotz M.G."/>
            <person name="Hugenholtz P."/>
        </authorList>
    </citation>
    <scope>NUCLEOTIDE SEQUENCE [LARGE SCALE GENOMIC DNA]</scope>
    <source>
        <strain evidence="5">UBA11420</strain>
    </source>
</reference>
<dbReference type="Proteomes" id="UP000231638">
    <property type="component" value="Unassembled WGS sequence"/>
</dbReference>
<dbReference type="PROSITE" id="PS50887">
    <property type="entry name" value="GGDEF"/>
    <property type="match status" value="1"/>
</dbReference>
<dbReference type="PANTHER" id="PTHR45138:SF9">
    <property type="entry name" value="DIGUANYLATE CYCLASE DGCM-RELATED"/>
    <property type="match status" value="1"/>
</dbReference>
<dbReference type="SMART" id="SM00267">
    <property type="entry name" value="GGDEF"/>
    <property type="match status" value="1"/>
</dbReference>
<proteinExistence type="predicted"/>
<dbReference type="EMBL" id="DLUG01000017">
    <property type="protein sequence ID" value="DAB37272.1"/>
    <property type="molecule type" value="Genomic_DNA"/>
</dbReference>
<dbReference type="FunFam" id="3.30.70.270:FF:000001">
    <property type="entry name" value="Diguanylate cyclase domain protein"/>
    <property type="match status" value="1"/>
</dbReference>
<comment type="catalytic activity">
    <reaction evidence="2">
        <text>2 GTP = 3',3'-c-di-GMP + 2 diphosphate</text>
        <dbReference type="Rhea" id="RHEA:24898"/>
        <dbReference type="ChEBI" id="CHEBI:33019"/>
        <dbReference type="ChEBI" id="CHEBI:37565"/>
        <dbReference type="ChEBI" id="CHEBI:58805"/>
        <dbReference type="EC" id="2.7.7.65"/>
    </reaction>
</comment>
<keyword evidence="3" id="KW-1133">Transmembrane helix</keyword>
<dbReference type="STRING" id="366522.GCA_001548055_00916"/>